<evidence type="ECO:0000313" key="3">
    <source>
        <dbReference type="Proteomes" id="UP000017836"/>
    </source>
</evidence>
<dbReference type="GO" id="GO:0042023">
    <property type="term" value="P:DNA endoreduplication"/>
    <property type="evidence" value="ECO:0007669"/>
    <property type="project" value="InterPro"/>
</dbReference>
<accession>W1PMX9</accession>
<dbReference type="OrthoDB" id="568248at2759"/>
<evidence type="ECO:0008006" key="4">
    <source>
        <dbReference type="Google" id="ProtNLM"/>
    </source>
</evidence>
<dbReference type="Gramene" id="ERN09413">
    <property type="protein sequence ID" value="ERN09413"/>
    <property type="gene ID" value="AMTR_s00029p00053440"/>
</dbReference>
<dbReference type="PANTHER" id="PTHR35698:SF2">
    <property type="entry name" value="DNA-BINDING PROTEIN RHL1"/>
    <property type="match status" value="1"/>
</dbReference>
<dbReference type="HOGENOM" id="CLU_040605_0_0_1"/>
<feature type="region of interest" description="Disordered" evidence="1">
    <location>
        <begin position="36"/>
        <end position="59"/>
    </location>
</feature>
<proteinExistence type="predicted"/>
<dbReference type="PANTHER" id="PTHR35698">
    <property type="entry name" value="DNA-BINDING PROTEIN RHL1"/>
    <property type="match status" value="1"/>
</dbReference>
<dbReference type="eggNOG" id="ENOG502QVIA">
    <property type="taxonomic scope" value="Eukaryota"/>
</dbReference>
<reference evidence="3" key="1">
    <citation type="journal article" date="2013" name="Science">
        <title>The Amborella genome and the evolution of flowering plants.</title>
        <authorList>
            <consortium name="Amborella Genome Project"/>
        </authorList>
    </citation>
    <scope>NUCLEOTIDE SEQUENCE [LARGE SCALE GENOMIC DNA]</scope>
</reference>
<dbReference type="InterPro" id="IPR038859">
    <property type="entry name" value="RHL1"/>
</dbReference>
<keyword evidence="3" id="KW-1185">Reference proteome</keyword>
<sequence>MVRAPKSAENGENLPENREVTERKKLKHLALSQKLLSRAPAKPSSPLEPSKMVTKQDGRDIVKKGHRKSKFLFAFPGLLAPVSGGKIGELADLGSKNPILYIDFPQGRMKLFGTIVYPKNKYLTLQFARGSKNVSCEDSFENLVVFSDAWWIGKKEANPEELQLEFPKELEAIHSDFDFKGGVGATTKEKSGPIKPNEPLSPKTKFEIDDSDNSSPLSGENSNGAQEEILTPIRHSARTAGRTFKYVDSSSGDDFRSKESGSELSETEQVHETKEETEKMPDVKKEAVHHKTEKKTFHDPHSVKDENGKKKGHLQAEAKPPSSSLGKSKERDIKRKVSLVQATLSNFLDKVDEQKPKKNVKASSAIKASFERRQSPRKSKIEETHTNKRVKTDTWTIHVNRQKPSKVDHDDVEVISSDSQATNGNDEDWLG</sequence>
<dbReference type="GO" id="GO:0003677">
    <property type="term" value="F:DNA binding"/>
    <property type="evidence" value="ECO:0007669"/>
    <property type="project" value="InterPro"/>
</dbReference>
<feature type="compositionally biased region" description="Basic and acidic residues" evidence="1">
    <location>
        <begin position="268"/>
        <end position="309"/>
    </location>
</feature>
<gene>
    <name evidence="2" type="ORF">AMTR_s00029p00053440</name>
</gene>
<evidence type="ECO:0000256" key="1">
    <source>
        <dbReference type="SAM" id="MobiDB-lite"/>
    </source>
</evidence>
<feature type="region of interest" description="Disordered" evidence="1">
    <location>
        <begin position="241"/>
        <end position="333"/>
    </location>
</feature>
<dbReference type="AlphaFoldDB" id="W1PMX9"/>
<evidence type="ECO:0000313" key="2">
    <source>
        <dbReference type="EMBL" id="ERN09413.1"/>
    </source>
</evidence>
<feature type="compositionally biased region" description="Polar residues" evidence="1">
    <location>
        <begin position="213"/>
        <end position="225"/>
    </location>
</feature>
<dbReference type="OMA" id="ITTWTMI"/>
<organism evidence="2 3">
    <name type="scientific">Amborella trichopoda</name>
    <dbReference type="NCBI Taxonomy" id="13333"/>
    <lineage>
        <taxon>Eukaryota</taxon>
        <taxon>Viridiplantae</taxon>
        <taxon>Streptophyta</taxon>
        <taxon>Embryophyta</taxon>
        <taxon>Tracheophyta</taxon>
        <taxon>Spermatophyta</taxon>
        <taxon>Magnoliopsida</taxon>
        <taxon>Amborellales</taxon>
        <taxon>Amborellaceae</taxon>
        <taxon>Amborella</taxon>
    </lineage>
</organism>
<dbReference type="Proteomes" id="UP000017836">
    <property type="component" value="Unassembled WGS sequence"/>
</dbReference>
<feature type="compositionally biased region" description="Basic and acidic residues" evidence="1">
    <location>
        <begin position="369"/>
        <end position="392"/>
    </location>
</feature>
<feature type="region of interest" description="Disordered" evidence="1">
    <location>
        <begin position="1"/>
        <end position="23"/>
    </location>
</feature>
<feature type="region of interest" description="Disordered" evidence="1">
    <location>
        <begin position="352"/>
        <end position="431"/>
    </location>
</feature>
<feature type="region of interest" description="Disordered" evidence="1">
    <location>
        <begin position="184"/>
        <end position="225"/>
    </location>
</feature>
<dbReference type="EMBL" id="KI392980">
    <property type="protein sequence ID" value="ERN09413.1"/>
    <property type="molecule type" value="Genomic_DNA"/>
</dbReference>
<protein>
    <recommendedName>
        <fullName evidence="4">DNA-binding protein RHL1</fullName>
    </recommendedName>
</protein>
<dbReference type="STRING" id="13333.W1PMX9"/>
<dbReference type="KEGG" id="atr:18437562"/>
<name>W1PMX9_AMBTC</name>